<reference evidence="2 3" key="1">
    <citation type="submission" date="2018-12" db="EMBL/GenBank/DDBJ databases">
        <title>Draft genome sequence of Embleya hyalina NBRC 13850T.</title>
        <authorList>
            <person name="Komaki H."/>
            <person name="Hosoyama A."/>
            <person name="Kimura A."/>
            <person name="Ichikawa N."/>
            <person name="Tamura T."/>
        </authorList>
    </citation>
    <scope>NUCLEOTIDE SEQUENCE [LARGE SCALE GENOMIC DNA]</scope>
    <source>
        <strain evidence="2 3">NBRC 13850</strain>
    </source>
</reference>
<gene>
    <name evidence="2" type="ORF">EHYA_06626</name>
</gene>
<evidence type="ECO:0008006" key="4">
    <source>
        <dbReference type="Google" id="ProtNLM"/>
    </source>
</evidence>
<feature type="region of interest" description="Disordered" evidence="1">
    <location>
        <begin position="1"/>
        <end position="34"/>
    </location>
</feature>
<name>A0A401YWD8_9ACTN</name>
<keyword evidence="3" id="KW-1185">Reference proteome</keyword>
<organism evidence="2 3">
    <name type="scientific">Embleya hyalina</name>
    <dbReference type="NCBI Taxonomy" id="516124"/>
    <lineage>
        <taxon>Bacteria</taxon>
        <taxon>Bacillati</taxon>
        <taxon>Actinomycetota</taxon>
        <taxon>Actinomycetes</taxon>
        <taxon>Kitasatosporales</taxon>
        <taxon>Streptomycetaceae</taxon>
        <taxon>Embleya</taxon>
    </lineage>
</organism>
<dbReference type="Gene3D" id="3.10.129.10">
    <property type="entry name" value="Hotdog Thioesterase"/>
    <property type="match status" value="1"/>
</dbReference>
<dbReference type="EMBL" id="BIFH01000030">
    <property type="protein sequence ID" value="GCD98914.1"/>
    <property type="molecule type" value="Genomic_DNA"/>
</dbReference>
<comment type="caution">
    <text evidence="2">The sequence shown here is derived from an EMBL/GenBank/DDBJ whole genome shotgun (WGS) entry which is preliminary data.</text>
</comment>
<evidence type="ECO:0000313" key="3">
    <source>
        <dbReference type="Proteomes" id="UP000286931"/>
    </source>
</evidence>
<evidence type="ECO:0000256" key="1">
    <source>
        <dbReference type="SAM" id="MobiDB-lite"/>
    </source>
</evidence>
<sequence>MHPNARSHSPEQTPSGAGGAADPRSAPLVVPGRFNGPPGMGNGGYLAGLLATRAVGGIASGVTVTLRRAVPLDRALALAHDAASGTLTLAEDAGAIAEAIPVDPALPLPTPIDPVTPAEAAEASRSFPGFAAWNPYTDCFVCGPDRAEGDGLRLFPGMLADRPDTNACVWTPHGSLVAPGTGQVAPEFVWAALDCPGGWTGIDRDTALLLGRMTAHVYALPYPDEPCVVLGRLLGRDGRKVRTATTLYDAEGRPAAHAEQVWIAPRA</sequence>
<evidence type="ECO:0000313" key="2">
    <source>
        <dbReference type="EMBL" id="GCD98914.1"/>
    </source>
</evidence>
<dbReference type="InterPro" id="IPR029069">
    <property type="entry name" value="HotDog_dom_sf"/>
</dbReference>
<proteinExistence type="predicted"/>
<dbReference type="AlphaFoldDB" id="A0A401YWD8"/>
<dbReference type="SUPFAM" id="SSF54637">
    <property type="entry name" value="Thioesterase/thiol ester dehydrase-isomerase"/>
    <property type="match status" value="1"/>
</dbReference>
<dbReference type="RefSeq" id="WP_218043137.1">
    <property type="nucleotide sequence ID" value="NZ_BIFH01000030.1"/>
</dbReference>
<protein>
    <recommendedName>
        <fullName evidence="4">Thioesterase</fullName>
    </recommendedName>
</protein>
<accession>A0A401YWD8</accession>
<feature type="compositionally biased region" description="Polar residues" evidence="1">
    <location>
        <begin position="1"/>
        <end position="15"/>
    </location>
</feature>
<dbReference type="Proteomes" id="UP000286931">
    <property type="component" value="Unassembled WGS sequence"/>
</dbReference>